<evidence type="ECO:0000313" key="2">
    <source>
        <dbReference type="EMBL" id="KAF5831542.1"/>
    </source>
</evidence>
<reference evidence="2" key="1">
    <citation type="submission" date="2017-08" db="EMBL/GenBank/DDBJ databases">
        <authorList>
            <person name="Polle J.E."/>
            <person name="Barry K."/>
            <person name="Cushman J."/>
            <person name="Schmutz J."/>
            <person name="Tran D."/>
            <person name="Hathwaick L.T."/>
            <person name="Yim W.C."/>
            <person name="Jenkins J."/>
            <person name="Mckie-Krisberg Z.M."/>
            <person name="Prochnik S."/>
            <person name="Lindquist E."/>
            <person name="Dockter R.B."/>
            <person name="Adam C."/>
            <person name="Molina H."/>
            <person name="Bunkerborg J."/>
            <person name="Jin E."/>
            <person name="Buchheim M."/>
            <person name="Magnuson J."/>
        </authorList>
    </citation>
    <scope>NUCLEOTIDE SEQUENCE</scope>
    <source>
        <strain evidence="2">CCAP 19/18</strain>
    </source>
</reference>
<feature type="signal peptide" evidence="1">
    <location>
        <begin position="1"/>
        <end position="28"/>
    </location>
</feature>
<comment type="caution">
    <text evidence="2">The sequence shown here is derived from an EMBL/GenBank/DDBJ whole genome shotgun (WGS) entry which is preliminary data.</text>
</comment>
<name>A0ABQ7GAA7_DUNSA</name>
<keyword evidence="3" id="KW-1185">Reference proteome</keyword>
<evidence type="ECO:0000256" key="1">
    <source>
        <dbReference type="SAM" id="SignalP"/>
    </source>
</evidence>
<evidence type="ECO:0000313" key="3">
    <source>
        <dbReference type="Proteomes" id="UP000815325"/>
    </source>
</evidence>
<keyword evidence="1" id="KW-0732">Signal</keyword>
<organism evidence="2 3">
    <name type="scientific">Dunaliella salina</name>
    <name type="common">Green alga</name>
    <name type="synonym">Protococcus salinus</name>
    <dbReference type="NCBI Taxonomy" id="3046"/>
    <lineage>
        <taxon>Eukaryota</taxon>
        <taxon>Viridiplantae</taxon>
        <taxon>Chlorophyta</taxon>
        <taxon>core chlorophytes</taxon>
        <taxon>Chlorophyceae</taxon>
        <taxon>CS clade</taxon>
        <taxon>Chlamydomonadales</taxon>
        <taxon>Dunaliellaceae</taxon>
        <taxon>Dunaliella</taxon>
    </lineage>
</organism>
<gene>
    <name evidence="2" type="ORF">DUNSADRAFT_12988</name>
</gene>
<accession>A0ABQ7GAA7</accession>
<protein>
    <submittedName>
        <fullName evidence="2">Uncharacterized protein</fullName>
    </submittedName>
</protein>
<feature type="chain" id="PRO_5046930572" evidence="1">
    <location>
        <begin position="29"/>
        <end position="211"/>
    </location>
</feature>
<sequence>MLKGNQALAPAALVHALVLICGVTHTRAVGNAVVSTTLTLGDLGYRSKLLSAEQTVGAGVADILRAVPIAIVDFTNVAKGDGDAEIVVEASMIIGTPQVMSSEEAKTSIMQHLAEKPLSESVATLNANLERAFGAPEGTADYVLSIGDTSVTAKPYGDDAKDNGWGLGGAVIQGMVTLGDTEYRTKLLAENREATNIAFHRYHWYSWGHDL</sequence>
<dbReference type="Proteomes" id="UP000815325">
    <property type="component" value="Unassembled WGS sequence"/>
</dbReference>
<dbReference type="EMBL" id="MU069940">
    <property type="protein sequence ID" value="KAF5831542.1"/>
    <property type="molecule type" value="Genomic_DNA"/>
</dbReference>
<proteinExistence type="predicted"/>